<reference evidence="5" key="1">
    <citation type="submission" date="2021-01" db="UniProtKB">
        <authorList>
            <consortium name="EnsemblMetazoa"/>
        </authorList>
    </citation>
    <scope>IDENTIFICATION</scope>
</reference>
<organism evidence="5 6">
    <name type="scientific">Varroa destructor</name>
    <name type="common">Honeybee mite</name>
    <dbReference type="NCBI Taxonomy" id="109461"/>
    <lineage>
        <taxon>Eukaryota</taxon>
        <taxon>Metazoa</taxon>
        <taxon>Ecdysozoa</taxon>
        <taxon>Arthropoda</taxon>
        <taxon>Chelicerata</taxon>
        <taxon>Arachnida</taxon>
        <taxon>Acari</taxon>
        <taxon>Parasitiformes</taxon>
        <taxon>Mesostigmata</taxon>
        <taxon>Gamasina</taxon>
        <taxon>Dermanyssoidea</taxon>
        <taxon>Varroidae</taxon>
        <taxon>Varroa</taxon>
    </lineage>
</organism>
<dbReference type="EnsemblMetazoa" id="XM_022811883">
    <property type="protein sequence ID" value="XP_022667618"/>
    <property type="gene ID" value="LOC111253044"/>
</dbReference>
<dbReference type="Gene3D" id="3.40.630.30">
    <property type="match status" value="1"/>
</dbReference>
<evidence type="ECO:0000256" key="2">
    <source>
        <dbReference type="ARBA" id="ARBA00023315"/>
    </source>
</evidence>
<proteinExistence type="inferred from homology"/>
<accession>A0A7M7KYN4</accession>
<dbReference type="GO" id="GO:0031417">
    <property type="term" value="C:NatC complex"/>
    <property type="evidence" value="ECO:0007669"/>
    <property type="project" value="TreeGrafter"/>
</dbReference>
<dbReference type="FunCoup" id="A0A7M7KYN4">
    <property type="interactions" value="6"/>
</dbReference>
<evidence type="ECO:0000259" key="4">
    <source>
        <dbReference type="PROSITE" id="PS51186"/>
    </source>
</evidence>
<dbReference type="Proteomes" id="UP000594260">
    <property type="component" value="Unplaced"/>
</dbReference>
<dbReference type="PANTHER" id="PTHR45896">
    <property type="entry name" value="N-ALPHA-ACETYLTRANSFERASE 30"/>
    <property type="match status" value="1"/>
</dbReference>
<feature type="domain" description="N-acetyltransferase" evidence="4">
    <location>
        <begin position="65"/>
        <end position="214"/>
    </location>
</feature>
<keyword evidence="1" id="KW-0808">Transferase</keyword>
<dbReference type="InterPro" id="IPR000182">
    <property type="entry name" value="GNAT_dom"/>
</dbReference>
<dbReference type="InterPro" id="IPR016181">
    <property type="entry name" value="Acyl_CoA_acyltransferase"/>
</dbReference>
<dbReference type="AlphaFoldDB" id="A0A7M7KYN4"/>
<dbReference type="InParanoid" id="A0A7M7KYN4"/>
<dbReference type="OrthoDB" id="249099at2759"/>
<dbReference type="GeneID" id="111253044"/>
<dbReference type="PROSITE" id="PS51186">
    <property type="entry name" value="GNAT"/>
    <property type="match status" value="1"/>
</dbReference>
<comment type="similarity">
    <text evidence="3">Belongs to the acetyltransferase family. MAK3 subfamily.</text>
</comment>
<dbReference type="SUPFAM" id="SSF55729">
    <property type="entry name" value="Acyl-CoA N-acyltransferases (Nat)"/>
    <property type="match status" value="1"/>
</dbReference>
<evidence type="ECO:0000313" key="5">
    <source>
        <dbReference type="EnsemblMetazoa" id="XP_022667618"/>
    </source>
</evidence>
<dbReference type="CDD" id="cd04301">
    <property type="entry name" value="NAT_SF"/>
    <property type="match status" value="1"/>
</dbReference>
<name>A0A7M7KYN4_VARDE</name>
<evidence type="ECO:0000313" key="6">
    <source>
        <dbReference type="Proteomes" id="UP000594260"/>
    </source>
</evidence>
<keyword evidence="2" id="KW-0012">Acyltransferase</keyword>
<dbReference type="Pfam" id="PF00583">
    <property type="entry name" value="Acetyltransf_1"/>
    <property type="match status" value="1"/>
</dbReference>
<dbReference type="InterPro" id="IPR044542">
    <property type="entry name" value="NAA30-like"/>
</dbReference>
<sequence>MKISTDLRSESADESTTRLAAATLSTDFQAIDGSREKTPTVSPAATKTCNGPSISSTQLATMGGIDYDTVPLLPNLTIITELLHRCFPQAYWVYIDSYLRMYPSLACVLATDKQKLVGCILFRLECQPGSEVRATIAYLAVDENYRKRKIACNLMRRAIQLLKSERVNEIILHTEVNNRASLHLYEKFGFIRHERIPGYYPTNVDAFQLKLPLN</sequence>
<protein>
    <recommendedName>
        <fullName evidence="4">N-acetyltransferase domain-containing protein</fullName>
    </recommendedName>
</protein>
<dbReference type="GO" id="GO:0004596">
    <property type="term" value="F:protein-N-terminal amino-acid acetyltransferase activity"/>
    <property type="evidence" value="ECO:0007669"/>
    <property type="project" value="InterPro"/>
</dbReference>
<dbReference type="RefSeq" id="XP_022667618.1">
    <property type="nucleotide sequence ID" value="XM_022811883.1"/>
</dbReference>
<dbReference type="OMA" id="IVCKLEA"/>
<dbReference type="PANTHER" id="PTHR45896:SF1">
    <property type="entry name" value="N-ALPHA-ACETYLTRANSFERASE 30"/>
    <property type="match status" value="1"/>
</dbReference>
<keyword evidence="6" id="KW-1185">Reference proteome</keyword>
<evidence type="ECO:0000256" key="1">
    <source>
        <dbReference type="ARBA" id="ARBA00022679"/>
    </source>
</evidence>
<dbReference type="KEGG" id="vde:111253044"/>
<evidence type="ECO:0000256" key="3">
    <source>
        <dbReference type="ARBA" id="ARBA00024025"/>
    </source>
</evidence>